<dbReference type="InterPro" id="IPR002347">
    <property type="entry name" value="SDR_fam"/>
</dbReference>
<dbReference type="Pfam" id="PF00106">
    <property type="entry name" value="adh_short"/>
    <property type="match status" value="1"/>
</dbReference>
<dbReference type="PANTHER" id="PTHR24320">
    <property type="entry name" value="RETINOL DEHYDROGENASE"/>
    <property type="match status" value="1"/>
</dbReference>
<evidence type="ECO:0000256" key="1">
    <source>
        <dbReference type="ARBA" id="ARBA00006484"/>
    </source>
</evidence>
<keyword evidence="2" id="KW-0560">Oxidoreductase</keyword>
<comment type="similarity">
    <text evidence="1">Belongs to the short-chain dehydrogenases/reductases (SDR) family.</text>
</comment>
<evidence type="ECO:0000313" key="4">
    <source>
        <dbReference type="Proteomes" id="UP000734511"/>
    </source>
</evidence>
<reference evidence="3 4" key="1">
    <citation type="submission" date="2020-03" db="EMBL/GenBank/DDBJ databases">
        <title>WGS of actinomycetes isolated from Thailand.</title>
        <authorList>
            <person name="Thawai C."/>
        </authorList>
    </citation>
    <scope>NUCLEOTIDE SEQUENCE [LARGE SCALE GENOMIC DNA]</scope>
    <source>
        <strain evidence="3 4">PRB2-1</strain>
    </source>
</reference>
<dbReference type="EMBL" id="JAATEJ010000025">
    <property type="protein sequence ID" value="NJP46896.1"/>
    <property type="molecule type" value="Genomic_DNA"/>
</dbReference>
<dbReference type="Gene3D" id="3.40.50.720">
    <property type="entry name" value="NAD(P)-binding Rossmann-like Domain"/>
    <property type="match status" value="1"/>
</dbReference>
<evidence type="ECO:0000313" key="3">
    <source>
        <dbReference type="EMBL" id="NJP46896.1"/>
    </source>
</evidence>
<protein>
    <submittedName>
        <fullName evidence="3">SDR family NAD(P)-dependent oxidoreductase</fullName>
    </submittedName>
</protein>
<organism evidence="3 4">
    <name type="scientific">Actinacidiphila epipremni</name>
    <dbReference type="NCBI Taxonomy" id="2053013"/>
    <lineage>
        <taxon>Bacteria</taxon>
        <taxon>Bacillati</taxon>
        <taxon>Actinomycetota</taxon>
        <taxon>Actinomycetes</taxon>
        <taxon>Kitasatosporales</taxon>
        <taxon>Streptomycetaceae</taxon>
        <taxon>Actinacidiphila</taxon>
    </lineage>
</organism>
<accession>A0ABX0ZUJ0</accession>
<dbReference type="RefSeq" id="WP_167985745.1">
    <property type="nucleotide sequence ID" value="NZ_JAATEJ010000025.1"/>
</dbReference>
<dbReference type="SUPFAM" id="SSF51735">
    <property type="entry name" value="NAD(P)-binding Rossmann-fold domains"/>
    <property type="match status" value="1"/>
</dbReference>
<dbReference type="PANTHER" id="PTHR24320:SF148">
    <property type="entry name" value="NAD(P)-BINDING ROSSMANN-FOLD SUPERFAMILY PROTEIN"/>
    <property type="match status" value="1"/>
</dbReference>
<keyword evidence="4" id="KW-1185">Reference proteome</keyword>
<name>A0ABX0ZUJ0_9ACTN</name>
<proteinExistence type="inferred from homology"/>
<dbReference type="InterPro" id="IPR036291">
    <property type="entry name" value="NAD(P)-bd_dom_sf"/>
</dbReference>
<dbReference type="Proteomes" id="UP000734511">
    <property type="component" value="Unassembled WGS sequence"/>
</dbReference>
<comment type="caution">
    <text evidence="3">The sequence shown here is derived from an EMBL/GenBank/DDBJ whole genome shotgun (WGS) entry which is preliminary data.</text>
</comment>
<sequence length="336" mass="34696">MTTNIQPGTPARDDSALLTTPFGPHATAREVIGGVDLHGRRAVVTGGASGLGAETVRALATAGAQVTVATRRPADAAPLVRELAAVPGAGRVTAHALDLSDPASAAAFARDWRGPLDILVANAGIMALPTRTLTPAGWEMQLATNHLGHFALATALHPALAAAGAARLVVVSSGAHRDAPFDFDDPHFARRPYDPWAAYGQSKTADVLLAVGAARRWAGDGITANALNPGYILTRLQRHIDDATMRAFGVLDDEGNLTPLPYYKTPEQGAATSVLLAASPLVAGATGSYFEDNRQAPTVRPGAVAEEGRPAGVAAHALDPGSADRLWEYATAALRA</sequence>
<dbReference type="PRINTS" id="PR00081">
    <property type="entry name" value="GDHRDH"/>
</dbReference>
<gene>
    <name evidence="3" type="ORF">HCN08_26325</name>
</gene>
<evidence type="ECO:0000256" key="2">
    <source>
        <dbReference type="ARBA" id="ARBA00023002"/>
    </source>
</evidence>
<dbReference type="PROSITE" id="PS00061">
    <property type="entry name" value="ADH_SHORT"/>
    <property type="match status" value="1"/>
</dbReference>
<dbReference type="InterPro" id="IPR020904">
    <property type="entry name" value="Sc_DH/Rdtase_CS"/>
</dbReference>